<keyword evidence="4" id="KW-1185">Reference proteome</keyword>
<evidence type="ECO:0000256" key="2">
    <source>
        <dbReference type="SAM" id="Phobius"/>
    </source>
</evidence>
<keyword evidence="2" id="KW-1133">Transmembrane helix</keyword>
<name>A0A1E3QQT0_9ASCO</name>
<reference evidence="4" key="1">
    <citation type="submission" date="2016-05" db="EMBL/GenBank/DDBJ databases">
        <title>Comparative genomics of biotechnologically important yeasts.</title>
        <authorList>
            <consortium name="DOE Joint Genome Institute"/>
            <person name="Riley R."/>
            <person name="Haridas S."/>
            <person name="Wolfe K.H."/>
            <person name="Lopes M.R."/>
            <person name="Hittinger C.T."/>
            <person name="Goker M."/>
            <person name="Salamov A."/>
            <person name="Wisecaver J."/>
            <person name="Long T.M."/>
            <person name="Aerts A.L."/>
            <person name="Barry K."/>
            <person name="Choi C."/>
            <person name="Clum A."/>
            <person name="Coughlan A.Y."/>
            <person name="Deshpande S."/>
            <person name="Douglass A.P."/>
            <person name="Hanson S.J."/>
            <person name="Klenk H.-P."/>
            <person name="Labutti K."/>
            <person name="Lapidus A."/>
            <person name="Lindquist E."/>
            <person name="Lipzen A."/>
            <person name="Meier-Kolthoff J.P."/>
            <person name="Ohm R.A."/>
            <person name="Otillar R.P."/>
            <person name="Pangilinan J."/>
            <person name="Peng Y."/>
            <person name="Rokas A."/>
            <person name="Rosa C.A."/>
            <person name="Scheuner C."/>
            <person name="Sibirny A.A."/>
            <person name="Slot J.C."/>
            <person name="Stielow J.B."/>
            <person name="Sun H."/>
            <person name="Kurtzman C.P."/>
            <person name="Blackwell M."/>
            <person name="Grigoriev I.V."/>
            <person name="Jeffries T.W."/>
        </authorList>
    </citation>
    <scope>NUCLEOTIDE SEQUENCE [LARGE SCALE GENOMIC DNA]</scope>
    <source>
        <strain evidence="4">NRRL Y-12698</strain>
    </source>
</reference>
<dbReference type="GeneID" id="30146711"/>
<protein>
    <submittedName>
        <fullName evidence="3">Uncharacterized protein</fullName>
    </submittedName>
</protein>
<keyword evidence="2" id="KW-0472">Membrane</keyword>
<feature type="region of interest" description="Disordered" evidence="1">
    <location>
        <begin position="193"/>
        <end position="212"/>
    </location>
</feature>
<proteinExistence type="predicted"/>
<dbReference type="EMBL" id="KV454431">
    <property type="protein sequence ID" value="ODQ79854.1"/>
    <property type="molecule type" value="Genomic_DNA"/>
</dbReference>
<gene>
    <name evidence="3" type="ORF">BABINDRAFT_161530</name>
</gene>
<evidence type="ECO:0000256" key="1">
    <source>
        <dbReference type="SAM" id="MobiDB-lite"/>
    </source>
</evidence>
<dbReference type="RefSeq" id="XP_018985182.1">
    <property type="nucleotide sequence ID" value="XM_019128858.1"/>
</dbReference>
<sequence length="212" mass="22838">MFKPSHIVLKPIPRGMSNSTATVPLSHLDVSHKVIYETDTCTEADKVAPVIETSDAVEEVATAEAIDAIDADIAFEEKVPEYLVDIYGAAFPEDEEKKPLYQSDLDMEKKYLLQADLGVEAFSKEATQKARNSTSKATIVIYLMMVISILGMIVSQLSGNMNSTNGVGKATVGAYRSAEVSITSAVHAKAGCRGKKHGGRRGAKGVFRSQVL</sequence>
<organism evidence="3 4">
    <name type="scientific">Babjeviella inositovora NRRL Y-12698</name>
    <dbReference type="NCBI Taxonomy" id="984486"/>
    <lineage>
        <taxon>Eukaryota</taxon>
        <taxon>Fungi</taxon>
        <taxon>Dikarya</taxon>
        <taxon>Ascomycota</taxon>
        <taxon>Saccharomycotina</taxon>
        <taxon>Pichiomycetes</taxon>
        <taxon>Serinales incertae sedis</taxon>
        <taxon>Babjeviella</taxon>
    </lineage>
</organism>
<evidence type="ECO:0000313" key="4">
    <source>
        <dbReference type="Proteomes" id="UP000094336"/>
    </source>
</evidence>
<keyword evidence="2" id="KW-0812">Transmembrane</keyword>
<accession>A0A1E3QQT0</accession>
<feature type="transmembrane region" description="Helical" evidence="2">
    <location>
        <begin position="139"/>
        <end position="157"/>
    </location>
</feature>
<evidence type="ECO:0000313" key="3">
    <source>
        <dbReference type="EMBL" id="ODQ79854.1"/>
    </source>
</evidence>
<dbReference type="AlphaFoldDB" id="A0A1E3QQT0"/>
<feature type="compositionally biased region" description="Basic residues" evidence="1">
    <location>
        <begin position="193"/>
        <end position="203"/>
    </location>
</feature>
<dbReference type="Proteomes" id="UP000094336">
    <property type="component" value="Unassembled WGS sequence"/>
</dbReference>